<feature type="compositionally biased region" description="Low complexity" evidence="1">
    <location>
        <begin position="143"/>
        <end position="152"/>
    </location>
</feature>
<dbReference type="AlphaFoldDB" id="A0A8K0JQW8"/>
<gene>
    <name evidence="2" type="ORF">FFLO_00918</name>
</gene>
<keyword evidence="3" id="KW-1185">Reference proteome</keyword>
<accession>A0A8K0JQW8</accession>
<feature type="compositionally biased region" description="Acidic residues" evidence="1">
    <location>
        <begin position="153"/>
        <end position="173"/>
    </location>
</feature>
<organism evidence="2 3">
    <name type="scientific">Filobasidium floriforme</name>
    <dbReference type="NCBI Taxonomy" id="5210"/>
    <lineage>
        <taxon>Eukaryota</taxon>
        <taxon>Fungi</taxon>
        <taxon>Dikarya</taxon>
        <taxon>Basidiomycota</taxon>
        <taxon>Agaricomycotina</taxon>
        <taxon>Tremellomycetes</taxon>
        <taxon>Filobasidiales</taxon>
        <taxon>Filobasidiaceae</taxon>
        <taxon>Filobasidium</taxon>
    </lineage>
</organism>
<evidence type="ECO:0000313" key="2">
    <source>
        <dbReference type="EMBL" id="KAG7571093.1"/>
    </source>
</evidence>
<feature type="region of interest" description="Disordered" evidence="1">
    <location>
        <begin position="1"/>
        <end position="21"/>
    </location>
</feature>
<feature type="region of interest" description="Disordered" evidence="1">
    <location>
        <begin position="143"/>
        <end position="184"/>
    </location>
</feature>
<dbReference type="EMBL" id="JABELV010000011">
    <property type="protein sequence ID" value="KAG7571093.1"/>
    <property type="molecule type" value="Genomic_DNA"/>
</dbReference>
<protein>
    <submittedName>
        <fullName evidence="2">Uncharacterized protein</fullName>
    </submittedName>
</protein>
<evidence type="ECO:0000256" key="1">
    <source>
        <dbReference type="SAM" id="MobiDB-lite"/>
    </source>
</evidence>
<proteinExistence type="predicted"/>
<dbReference type="Proteomes" id="UP000812966">
    <property type="component" value="Unassembled WGS sequence"/>
</dbReference>
<name>A0A8K0JQW8_9TREE</name>
<sequence>MLSYISPSSSAAPSPRSCVSPSPLAHKLNVIGSPLALSPHGSPSFRGIVHPVTPPPFTLASDKPSTTGKSATTGLAAGGHPTALGRQYSTLGAPSGLGGAHVNKSMSTYGSFDYEAEGSNYPAKRMDSVHEALKELHEILMGDVGSSESSSDSGEDAGEGAFEMDDDDEDEARDEVKLPVSPPSVGIMSGRRASLMAAQRPREKPSKGWRKGVARESVRFQLMVDVPCWEPGCYSDLSSMQALRDKTLKALHNLIDSLHIRGIRSTYRLHSTANGGAWGCIRVAPFMSSRLGPSASSSYHKAPTSPLSSFSPVTPSSLLLNAQTRRSTVAGSLPTTSSSWSGDGKAAMLEKKEMDEKERVAERIKKALEEDGEGIVEENRTYLLAVNGQPALILT</sequence>
<feature type="region of interest" description="Disordered" evidence="1">
    <location>
        <begin position="59"/>
        <end position="80"/>
    </location>
</feature>
<comment type="caution">
    <text evidence="2">The sequence shown here is derived from an EMBL/GenBank/DDBJ whole genome shotgun (WGS) entry which is preliminary data.</text>
</comment>
<evidence type="ECO:0000313" key="3">
    <source>
        <dbReference type="Proteomes" id="UP000812966"/>
    </source>
</evidence>
<feature type="compositionally biased region" description="Polar residues" evidence="1">
    <location>
        <begin position="63"/>
        <end position="73"/>
    </location>
</feature>
<reference evidence="2" key="1">
    <citation type="submission" date="2020-04" db="EMBL/GenBank/DDBJ databases">
        <title>Analysis of mating type loci in Filobasidium floriforme.</title>
        <authorList>
            <person name="Nowrousian M."/>
        </authorList>
    </citation>
    <scope>NUCLEOTIDE SEQUENCE</scope>
    <source>
        <strain evidence="2">CBS 6242</strain>
    </source>
</reference>